<keyword evidence="7" id="KW-1185">Reference proteome</keyword>
<dbReference type="PROSITE" id="PS50217">
    <property type="entry name" value="BZIP"/>
    <property type="match status" value="1"/>
</dbReference>
<evidence type="ECO:0000259" key="5">
    <source>
        <dbReference type="PROSITE" id="PS50217"/>
    </source>
</evidence>
<dbReference type="FunFam" id="1.20.5.170:FF:000067">
    <property type="entry name" value="BZIP transcription factor"/>
    <property type="match status" value="1"/>
</dbReference>
<organism evidence="6 7">
    <name type="scientific">Candida verbasci</name>
    <dbReference type="NCBI Taxonomy" id="1227364"/>
    <lineage>
        <taxon>Eukaryota</taxon>
        <taxon>Fungi</taxon>
        <taxon>Dikarya</taxon>
        <taxon>Ascomycota</taxon>
        <taxon>Saccharomycotina</taxon>
        <taxon>Pichiomycetes</taxon>
        <taxon>Debaryomycetaceae</taxon>
        <taxon>Candida/Lodderomyces clade</taxon>
        <taxon>Candida</taxon>
    </lineage>
</organism>
<dbReference type="GO" id="GO:0090575">
    <property type="term" value="C:RNA polymerase II transcription regulator complex"/>
    <property type="evidence" value="ECO:0007669"/>
    <property type="project" value="TreeGrafter"/>
</dbReference>
<evidence type="ECO:0000256" key="1">
    <source>
        <dbReference type="ARBA" id="ARBA00004123"/>
    </source>
</evidence>
<comment type="caution">
    <text evidence="6">The sequence shown here is derived from an EMBL/GenBank/DDBJ whole genome shotgun (WGS) entry which is preliminary data.</text>
</comment>
<dbReference type="Proteomes" id="UP001152885">
    <property type="component" value="Unassembled WGS sequence"/>
</dbReference>
<feature type="compositionally biased region" description="Low complexity" evidence="4">
    <location>
        <begin position="172"/>
        <end position="181"/>
    </location>
</feature>
<dbReference type="PANTHER" id="PTHR40621">
    <property type="entry name" value="TRANSCRIPTION FACTOR KAPC-RELATED"/>
    <property type="match status" value="1"/>
</dbReference>
<feature type="domain" description="BZIP" evidence="5">
    <location>
        <begin position="35"/>
        <end position="98"/>
    </location>
</feature>
<dbReference type="InterPro" id="IPR050936">
    <property type="entry name" value="AP-1-like"/>
</dbReference>
<feature type="region of interest" description="Disordered" evidence="4">
    <location>
        <begin position="115"/>
        <end position="146"/>
    </location>
</feature>
<dbReference type="InterPro" id="IPR013910">
    <property type="entry name" value="TF_PAP1"/>
</dbReference>
<evidence type="ECO:0000313" key="6">
    <source>
        <dbReference type="EMBL" id="CAI5758697.1"/>
    </source>
</evidence>
<proteinExistence type="predicted"/>
<reference evidence="6" key="1">
    <citation type="submission" date="2022-12" db="EMBL/GenBank/DDBJ databases">
        <authorList>
            <person name="Brejova B."/>
        </authorList>
    </citation>
    <scope>NUCLEOTIDE SEQUENCE</scope>
</reference>
<dbReference type="GO" id="GO:0005737">
    <property type="term" value="C:cytoplasm"/>
    <property type="evidence" value="ECO:0007669"/>
    <property type="project" value="UniProtKB-SubCell"/>
</dbReference>
<dbReference type="InterPro" id="IPR004827">
    <property type="entry name" value="bZIP"/>
</dbReference>
<dbReference type="SMART" id="SM00338">
    <property type="entry name" value="BRLZ"/>
    <property type="match status" value="1"/>
</dbReference>
<dbReference type="GO" id="GO:0001228">
    <property type="term" value="F:DNA-binding transcription activator activity, RNA polymerase II-specific"/>
    <property type="evidence" value="ECO:0007669"/>
    <property type="project" value="TreeGrafter"/>
</dbReference>
<feature type="compositionally biased region" description="Low complexity" evidence="4">
    <location>
        <begin position="362"/>
        <end position="371"/>
    </location>
</feature>
<dbReference type="PROSITE" id="PS00036">
    <property type="entry name" value="BZIP_BASIC"/>
    <property type="match status" value="1"/>
</dbReference>
<feature type="compositionally biased region" description="Polar residues" evidence="4">
    <location>
        <begin position="10"/>
        <end position="19"/>
    </location>
</feature>
<keyword evidence="3" id="KW-0539">Nucleus</keyword>
<evidence type="ECO:0000313" key="7">
    <source>
        <dbReference type="Proteomes" id="UP001152885"/>
    </source>
</evidence>
<feature type="compositionally biased region" description="Low complexity" evidence="4">
    <location>
        <begin position="125"/>
        <end position="146"/>
    </location>
</feature>
<dbReference type="CDD" id="cd14688">
    <property type="entry name" value="bZIP_YAP"/>
    <property type="match status" value="1"/>
</dbReference>
<dbReference type="InterPro" id="IPR023167">
    <property type="entry name" value="Yap1_redox_dom_sf"/>
</dbReference>
<evidence type="ECO:0000256" key="3">
    <source>
        <dbReference type="ARBA" id="ARBA00023242"/>
    </source>
</evidence>
<accession>A0A9W4XAT6</accession>
<dbReference type="Gene3D" id="1.20.5.170">
    <property type="match status" value="1"/>
</dbReference>
<feature type="compositionally biased region" description="Basic and acidic residues" evidence="4">
    <location>
        <begin position="51"/>
        <end position="62"/>
    </location>
</feature>
<dbReference type="Gene3D" id="1.10.238.100">
    <property type="entry name" value="YAP1 redox domain. Chain B"/>
    <property type="match status" value="1"/>
</dbReference>
<dbReference type="SUPFAM" id="SSF57959">
    <property type="entry name" value="Leucine zipper domain"/>
    <property type="match status" value="1"/>
</dbReference>
<dbReference type="SUPFAM" id="SSF111430">
    <property type="entry name" value="YAP1 redox domain"/>
    <property type="match status" value="1"/>
</dbReference>
<feature type="compositionally biased region" description="Low complexity" evidence="4">
    <location>
        <begin position="217"/>
        <end position="231"/>
    </location>
</feature>
<gene>
    <name evidence="6" type="ORF">CANVERA_P3209</name>
</gene>
<dbReference type="OrthoDB" id="5380163at2759"/>
<sequence>MSDVKRSHSEVSSSPYDSLNETRKMTKAGRKPLETEPKSKRTAQNRAAQRAYRERKEKKMKELEDKVKLLEDKNIKAITESDFLKAQVAMLQEELSKFRGDKQFDFSTLKVGNLSATAQAPRIDSSVSSSSPENENLSSNKGSVSSKSSLSFDHGFSFDNPWSKDKLSLLKQQQNQENQQQPKLSHRSSQDSNNYSLSNLDELPDLTSSGTSPLNVNLTNSSKSTPSSNNYNLFEEKTNPFCAQLGQACGDRENPIPKFKKEICSTLKSPDEEDQSKHDFFNFDKNNLDDPLSFLNENNFDMSLAFDLNNNKPDSYLDLLTTEESIYDPFKDTTNNNINTNYNFNEFVKSSIPNEEKDENNNNDPDNEVVPAPESTMKCSEIWDRITAHPKYTELDIDGLCNELKAKAKCSEQGVVINTKDVNQLLQNFKT</sequence>
<feature type="region of interest" description="Disordered" evidence="4">
    <location>
        <begin position="353"/>
        <end position="373"/>
    </location>
</feature>
<dbReference type="EMBL" id="CANTUO010000003">
    <property type="protein sequence ID" value="CAI5758697.1"/>
    <property type="molecule type" value="Genomic_DNA"/>
</dbReference>
<feature type="compositionally biased region" description="Polar residues" evidence="4">
    <location>
        <begin position="206"/>
        <end position="216"/>
    </location>
</feature>
<dbReference type="GO" id="GO:0000976">
    <property type="term" value="F:transcription cis-regulatory region binding"/>
    <property type="evidence" value="ECO:0007669"/>
    <property type="project" value="InterPro"/>
</dbReference>
<dbReference type="AlphaFoldDB" id="A0A9W4XAT6"/>
<dbReference type="Pfam" id="PF08601">
    <property type="entry name" value="PAP1"/>
    <property type="match status" value="1"/>
</dbReference>
<dbReference type="GO" id="GO:0034599">
    <property type="term" value="P:cellular response to oxidative stress"/>
    <property type="evidence" value="ECO:0007669"/>
    <property type="project" value="UniProtKB-ARBA"/>
</dbReference>
<feature type="compositionally biased region" description="Polar residues" evidence="4">
    <location>
        <begin position="190"/>
        <end position="199"/>
    </location>
</feature>
<dbReference type="Pfam" id="PF00170">
    <property type="entry name" value="bZIP_1"/>
    <property type="match status" value="1"/>
</dbReference>
<name>A0A9W4XAT6_9ASCO</name>
<feature type="region of interest" description="Disordered" evidence="4">
    <location>
        <begin position="1"/>
        <end position="62"/>
    </location>
</feature>
<feature type="region of interest" description="Disordered" evidence="4">
    <location>
        <begin position="172"/>
        <end position="231"/>
    </location>
</feature>
<dbReference type="PANTHER" id="PTHR40621:SF6">
    <property type="entry name" value="AP-1-LIKE TRANSCRIPTION FACTOR YAP1-RELATED"/>
    <property type="match status" value="1"/>
</dbReference>
<comment type="subcellular location">
    <subcellularLocation>
        <location evidence="2">Cytoplasm</location>
    </subcellularLocation>
    <subcellularLocation>
        <location evidence="1">Nucleus</location>
    </subcellularLocation>
</comment>
<evidence type="ECO:0000256" key="2">
    <source>
        <dbReference type="ARBA" id="ARBA00004496"/>
    </source>
</evidence>
<evidence type="ECO:0000256" key="4">
    <source>
        <dbReference type="SAM" id="MobiDB-lite"/>
    </source>
</evidence>
<dbReference type="InterPro" id="IPR046347">
    <property type="entry name" value="bZIP_sf"/>
</dbReference>
<protein>
    <recommendedName>
        <fullName evidence="5">BZIP domain-containing protein</fullName>
    </recommendedName>
</protein>